<keyword evidence="2" id="KW-1185">Reference proteome</keyword>
<sequence>MIIFIFGLQNTNILCDLNHLISLNKIKKE</sequence>
<dbReference type="HOGENOM" id="CLU_3408460_0_0_6"/>
<organism evidence="1 2">
    <name type="scientific">Acinetobacter schindleri NIPH 900</name>
    <dbReference type="NCBI Taxonomy" id="1217675"/>
    <lineage>
        <taxon>Bacteria</taxon>
        <taxon>Pseudomonadati</taxon>
        <taxon>Pseudomonadota</taxon>
        <taxon>Gammaproteobacteria</taxon>
        <taxon>Moraxellales</taxon>
        <taxon>Moraxellaceae</taxon>
        <taxon>Acinetobacter</taxon>
    </lineage>
</organism>
<evidence type="ECO:0000313" key="1">
    <source>
        <dbReference type="EMBL" id="ENV11933.1"/>
    </source>
</evidence>
<reference evidence="1 2" key="1">
    <citation type="submission" date="2013-02" db="EMBL/GenBank/DDBJ databases">
        <title>The Genome Sequence of Acinetobacter schindleri NIPH 900.</title>
        <authorList>
            <consortium name="The Broad Institute Genome Sequencing Platform"/>
            <consortium name="The Broad Institute Genome Sequencing Center for Infectious Disease"/>
            <person name="Cerqueira G."/>
            <person name="Feldgarden M."/>
            <person name="Courvalin P."/>
            <person name="Perichon B."/>
            <person name="Grillot-Courvalin C."/>
            <person name="Clermont D."/>
            <person name="Rocha E."/>
            <person name="Yoon E.-J."/>
            <person name="Nemec A."/>
            <person name="Walker B."/>
            <person name="Young S.K."/>
            <person name="Zeng Q."/>
            <person name="Gargeya S."/>
            <person name="Fitzgerald M."/>
            <person name="Haas B."/>
            <person name="Abouelleil A."/>
            <person name="Alvarado L."/>
            <person name="Arachchi H.M."/>
            <person name="Berlin A.M."/>
            <person name="Chapman S.B."/>
            <person name="Dewar J."/>
            <person name="Goldberg J."/>
            <person name="Griggs A."/>
            <person name="Gujja S."/>
            <person name="Hansen M."/>
            <person name="Howarth C."/>
            <person name="Imamovic A."/>
            <person name="Larimer J."/>
            <person name="McCowan C."/>
            <person name="Murphy C."/>
            <person name="Neiman D."/>
            <person name="Pearson M."/>
            <person name="Priest M."/>
            <person name="Roberts A."/>
            <person name="Saif S."/>
            <person name="Shea T."/>
            <person name="Sisk P."/>
            <person name="Sykes S."/>
            <person name="Wortman J."/>
            <person name="Nusbaum C."/>
            <person name="Birren B."/>
        </authorList>
    </citation>
    <scope>NUCLEOTIDE SEQUENCE [LARGE SCALE GENOMIC DNA]</scope>
    <source>
        <strain evidence="1 2">NIPH 900</strain>
    </source>
</reference>
<evidence type="ECO:0000313" key="2">
    <source>
        <dbReference type="Proteomes" id="UP000018438"/>
    </source>
</evidence>
<dbReference type="Proteomes" id="UP000018438">
    <property type="component" value="Unassembled WGS sequence"/>
</dbReference>
<accession>N8XWY1</accession>
<dbReference type="AlphaFoldDB" id="N8XWY1"/>
<proteinExistence type="predicted"/>
<protein>
    <submittedName>
        <fullName evidence="1">Uncharacterized protein</fullName>
    </submittedName>
</protein>
<name>N8XWY1_9GAMM</name>
<gene>
    <name evidence="1" type="ORF">F965_02945</name>
</gene>
<dbReference type="EMBL" id="APPI01000024">
    <property type="protein sequence ID" value="ENV11933.1"/>
    <property type="molecule type" value="Genomic_DNA"/>
</dbReference>
<comment type="caution">
    <text evidence="1">The sequence shown here is derived from an EMBL/GenBank/DDBJ whole genome shotgun (WGS) entry which is preliminary data.</text>
</comment>